<proteinExistence type="predicted"/>
<keyword evidence="2" id="KW-1185">Reference proteome</keyword>
<accession>A0A317CHN3</accession>
<evidence type="ECO:0000313" key="1">
    <source>
        <dbReference type="EMBL" id="PWQ97641.1"/>
    </source>
</evidence>
<dbReference type="EMBL" id="QGKM01000023">
    <property type="protein sequence ID" value="PWQ97641.1"/>
    <property type="molecule type" value="Genomic_DNA"/>
</dbReference>
<dbReference type="RefSeq" id="WP_109837456.1">
    <property type="nucleotide sequence ID" value="NZ_QGKM01000023.1"/>
</dbReference>
<organism evidence="1 2">
    <name type="scientific">Leucothrix pacifica</name>
    <dbReference type="NCBI Taxonomy" id="1247513"/>
    <lineage>
        <taxon>Bacteria</taxon>
        <taxon>Pseudomonadati</taxon>
        <taxon>Pseudomonadota</taxon>
        <taxon>Gammaproteobacteria</taxon>
        <taxon>Thiotrichales</taxon>
        <taxon>Thiotrichaceae</taxon>
        <taxon>Leucothrix</taxon>
    </lineage>
</organism>
<evidence type="ECO:0008006" key="3">
    <source>
        <dbReference type="Google" id="ProtNLM"/>
    </source>
</evidence>
<sequence length="112" mass="12559">MSKQQFKTHHSWAKEPETFTGPLLEDVVKIACGGATKINMKALNDYAIDVDFAYAKSLKPIVAHSVNGKRMSVRDKGPLWIMVPSDKLKSKPKELDGMLIWQLSDIIVMENS</sequence>
<reference evidence="1 2" key="1">
    <citation type="submission" date="2018-05" db="EMBL/GenBank/DDBJ databases">
        <title>Leucothrix arctica sp. nov., isolated from Arctic seawater.</title>
        <authorList>
            <person name="Choi A."/>
            <person name="Baek K."/>
        </authorList>
    </citation>
    <scope>NUCLEOTIDE SEQUENCE [LARGE SCALE GENOMIC DNA]</scope>
    <source>
        <strain evidence="1 2">JCM 18388</strain>
    </source>
</reference>
<comment type="caution">
    <text evidence="1">The sequence shown here is derived from an EMBL/GenBank/DDBJ whole genome shotgun (WGS) entry which is preliminary data.</text>
</comment>
<protein>
    <recommendedName>
        <fullName evidence="3">Molybdopterin-binding oxidoreductase</fullName>
    </recommendedName>
</protein>
<name>A0A317CHN3_9GAMM</name>
<dbReference type="InterPro" id="IPR036374">
    <property type="entry name" value="OxRdtase_Mopterin-bd_sf"/>
</dbReference>
<gene>
    <name evidence="1" type="ORF">DKW60_09680</name>
</gene>
<dbReference type="Proteomes" id="UP000245539">
    <property type="component" value="Unassembled WGS sequence"/>
</dbReference>
<dbReference type="OrthoDB" id="9798763at2"/>
<dbReference type="AlphaFoldDB" id="A0A317CHN3"/>
<dbReference type="SUPFAM" id="SSF56524">
    <property type="entry name" value="Oxidoreductase molybdopterin-binding domain"/>
    <property type="match status" value="1"/>
</dbReference>
<evidence type="ECO:0000313" key="2">
    <source>
        <dbReference type="Proteomes" id="UP000245539"/>
    </source>
</evidence>